<evidence type="ECO:0000313" key="10">
    <source>
        <dbReference type="Proteomes" id="UP000030742"/>
    </source>
</evidence>
<dbReference type="STRING" id="77166.U4UQN8"/>
<reference evidence="9 10" key="1">
    <citation type="journal article" date="2013" name="Genome Biol.">
        <title>Draft genome of the mountain pine beetle, Dendroctonus ponderosae Hopkins, a major forest pest.</title>
        <authorList>
            <person name="Keeling C.I."/>
            <person name="Yuen M.M."/>
            <person name="Liao N.Y."/>
            <person name="Docking T.R."/>
            <person name="Chan S.K."/>
            <person name="Taylor G.A."/>
            <person name="Palmquist D.L."/>
            <person name="Jackman S.D."/>
            <person name="Nguyen A."/>
            <person name="Li M."/>
            <person name="Henderson H."/>
            <person name="Janes J.K."/>
            <person name="Zhao Y."/>
            <person name="Pandoh P."/>
            <person name="Moore R."/>
            <person name="Sperling F.A."/>
            <person name="Huber D.P."/>
            <person name="Birol I."/>
            <person name="Jones S.J."/>
            <person name="Bohlmann J."/>
        </authorList>
    </citation>
    <scope>NUCLEOTIDE SEQUENCE</scope>
</reference>
<accession>U4UQN8</accession>
<dbReference type="Gene3D" id="1.25.10.10">
    <property type="entry name" value="Leucine-rich Repeat Variant"/>
    <property type="match status" value="2"/>
</dbReference>
<dbReference type="InterPro" id="IPR011989">
    <property type="entry name" value="ARM-like"/>
</dbReference>
<dbReference type="AlphaFoldDB" id="U4UQN8"/>
<evidence type="ECO:0000256" key="5">
    <source>
        <dbReference type="ARBA" id="ARBA00022490"/>
    </source>
</evidence>
<evidence type="ECO:0000256" key="4">
    <source>
        <dbReference type="ARBA" id="ARBA00022448"/>
    </source>
</evidence>
<evidence type="ECO:0000256" key="3">
    <source>
        <dbReference type="ARBA" id="ARBA00009466"/>
    </source>
</evidence>
<feature type="region of interest" description="Disordered" evidence="8">
    <location>
        <begin position="131"/>
        <end position="157"/>
    </location>
</feature>
<keyword evidence="5" id="KW-0963">Cytoplasm</keyword>
<dbReference type="InterPro" id="IPR016024">
    <property type="entry name" value="ARM-type_fold"/>
</dbReference>
<gene>
    <name evidence="9" type="ORF">D910_12681</name>
</gene>
<evidence type="ECO:0000256" key="1">
    <source>
        <dbReference type="ARBA" id="ARBA00004123"/>
    </source>
</evidence>
<protein>
    <recommendedName>
        <fullName evidence="11">Exportin-1 C-terminal domain-containing protein</fullName>
    </recommendedName>
</protein>
<evidence type="ECO:0000256" key="7">
    <source>
        <dbReference type="ARBA" id="ARBA00023242"/>
    </source>
</evidence>
<dbReference type="GO" id="GO:0005737">
    <property type="term" value="C:cytoplasm"/>
    <property type="evidence" value="ECO:0007669"/>
    <property type="project" value="UniProtKB-SubCell"/>
</dbReference>
<proteinExistence type="inferred from homology"/>
<evidence type="ECO:0000313" key="9">
    <source>
        <dbReference type="EMBL" id="ERL95417.1"/>
    </source>
</evidence>
<feature type="compositionally biased region" description="Polar residues" evidence="8">
    <location>
        <begin position="145"/>
        <end position="157"/>
    </location>
</feature>
<evidence type="ECO:0000256" key="6">
    <source>
        <dbReference type="ARBA" id="ARBA00022927"/>
    </source>
</evidence>
<sequence length="683" mass="78522">MELENSLAVVETLFEEFFNPYTSNCRKHEIEVQLSEIKEVPHKGNLCLHFIKHSSSQHVIMFTLQILELLRSSEQLIGLILFRGMCEEFLGLNVKLQTLSCKKEVKKFQEDYIPRVLYLLTDILENISSKSKHTATATPPPSPTQNNSVEGQAPNHNYSADYPPDVRAIIQESLAILSLLFTSIPVEQVPLLTIRAVFNFTKCSSYSQDDDDLCLSAISTVNELFYRKSCPHGAEPLFKAIYILAVELLRNMTTSVTYRTENTDELFVDKISELLVLLIEQHFCRFEADPTFTALEFLSLFFQYTMSLTNSVHFLRCLSVWSTFFKRVKPYASVKYHQVCVGLDLLTINIDVNNTEWQFFLNSSAEIISQAAQLAPLETLHQLPILTHSMVLFPTYVKYSQVHDAFPQFFNSILRNLQSQIGPDFTKNAMNIFFQVAVWEQQSNNLEGVKQLLDIFIVVVQESTNKNFFSDILQICMETIYPLLSSQAMEKPDVFLSFLELLYSILKFHWLYFYNSQVLMGFSPGCNEDEVGPDVPKRPEQLLAILKVFGEALMMDDINIFRQSLASLQELNRSKKLYHKVNSSQQSPVVESNSQSYLQGLFQSNLLPELLRVLLQTFVYKKQALAKEDIMLAVYDMSEVDFDGFIYKFLPLFLESADGLKGKFRDILLCHFQNNKERQTMSK</sequence>
<evidence type="ECO:0008006" key="11">
    <source>
        <dbReference type="Google" id="ProtNLM"/>
    </source>
</evidence>
<dbReference type="EMBL" id="KB632428">
    <property type="protein sequence ID" value="ERL95417.1"/>
    <property type="molecule type" value="Genomic_DNA"/>
</dbReference>
<dbReference type="InterPro" id="IPR040016">
    <property type="entry name" value="XPO6"/>
</dbReference>
<keyword evidence="7" id="KW-0539">Nucleus</keyword>
<dbReference type="OrthoDB" id="10261013at2759"/>
<dbReference type="GO" id="GO:0005634">
    <property type="term" value="C:nucleus"/>
    <property type="evidence" value="ECO:0007669"/>
    <property type="project" value="UniProtKB-SubCell"/>
</dbReference>
<comment type="subcellular location">
    <subcellularLocation>
        <location evidence="2">Cytoplasm</location>
    </subcellularLocation>
    <subcellularLocation>
        <location evidence="1">Nucleus</location>
    </subcellularLocation>
</comment>
<keyword evidence="6" id="KW-0653">Protein transport</keyword>
<dbReference type="GO" id="GO:0005049">
    <property type="term" value="F:nuclear export signal receptor activity"/>
    <property type="evidence" value="ECO:0007669"/>
    <property type="project" value="InterPro"/>
</dbReference>
<dbReference type="PANTHER" id="PTHR21452">
    <property type="entry name" value="EXPORTIN-6"/>
    <property type="match status" value="1"/>
</dbReference>
<dbReference type="SUPFAM" id="SSF48371">
    <property type="entry name" value="ARM repeat"/>
    <property type="match status" value="1"/>
</dbReference>
<organism evidence="9 10">
    <name type="scientific">Dendroctonus ponderosae</name>
    <name type="common">Mountain pine beetle</name>
    <dbReference type="NCBI Taxonomy" id="77166"/>
    <lineage>
        <taxon>Eukaryota</taxon>
        <taxon>Metazoa</taxon>
        <taxon>Ecdysozoa</taxon>
        <taxon>Arthropoda</taxon>
        <taxon>Hexapoda</taxon>
        <taxon>Insecta</taxon>
        <taxon>Pterygota</taxon>
        <taxon>Neoptera</taxon>
        <taxon>Endopterygota</taxon>
        <taxon>Coleoptera</taxon>
        <taxon>Polyphaga</taxon>
        <taxon>Cucujiformia</taxon>
        <taxon>Curculionidae</taxon>
        <taxon>Scolytinae</taxon>
        <taxon>Dendroctonus</taxon>
    </lineage>
</organism>
<comment type="similarity">
    <text evidence="3">Belongs to the exportin family.</text>
</comment>
<dbReference type="GO" id="GO:0006611">
    <property type="term" value="P:protein export from nucleus"/>
    <property type="evidence" value="ECO:0007669"/>
    <property type="project" value="InterPro"/>
</dbReference>
<name>U4UQN8_DENPD</name>
<dbReference type="PANTHER" id="PTHR21452:SF4">
    <property type="entry name" value="EXPORTIN-6"/>
    <property type="match status" value="1"/>
</dbReference>
<evidence type="ECO:0000256" key="8">
    <source>
        <dbReference type="SAM" id="MobiDB-lite"/>
    </source>
</evidence>
<evidence type="ECO:0000256" key="2">
    <source>
        <dbReference type="ARBA" id="ARBA00004496"/>
    </source>
</evidence>
<dbReference type="Proteomes" id="UP000030742">
    <property type="component" value="Unassembled WGS sequence"/>
</dbReference>
<keyword evidence="4" id="KW-0813">Transport</keyword>